<evidence type="ECO:0000313" key="2">
    <source>
        <dbReference type="Proteomes" id="UP000001514"/>
    </source>
</evidence>
<gene>
    <name evidence="1" type="ORF">SELMODRAFT_402352</name>
</gene>
<dbReference type="KEGG" id="smo:SELMODRAFT_402352"/>
<protein>
    <submittedName>
        <fullName evidence="1">Uncharacterized protein</fullName>
    </submittedName>
</protein>
<reference evidence="1 2" key="1">
    <citation type="journal article" date="2011" name="Science">
        <title>The Selaginella genome identifies genetic changes associated with the evolution of vascular plants.</title>
        <authorList>
            <person name="Banks J.A."/>
            <person name="Nishiyama T."/>
            <person name="Hasebe M."/>
            <person name="Bowman J.L."/>
            <person name="Gribskov M."/>
            <person name="dePamphilis C."/>
            <person name="Albert V.A."/>
            <person name="Aono N."/>
            <person name="Aoyama T."/>
            <person name="Ambrose B.A."/>
            <person name="Ashton N.W."/>
            <person name="Axtell M.J."/>
            <person name="Barker E."/>
            <person name="Barker M.S."/>
            <person name="Bennetzen J.L."/>
            <person name="Bonawitz N.D."/>
            <person name="Chapple C."/>
            <person name="Cheng C."/>
            <person name="Correa L.G."/>
            <person name="Dacre M."/>
            <person name="DeBarry J."/>
            <person name="Dreyer I."/>
            <person name="Elias M."/>
            <person name="Engstrom E.M."/>
            <person name="Estelle M."/>
            <person name="Feng L."/>
            <person name="Finet C."/>
            <person name="Floyd S.K."/>
            <person name="Frommer W.B."/>
            <person name="Fujita T."/>
            <person name="Gramzow L."/>
            <person name="Gutensohn M."/>
            <person name="Harholt J."/>
            <person name="Hattori M."/>
            <person name="Heyl A."/>
            <person name="Hirai T."/>
            <person name="Hiwatashi Y."/>
            <person name="Ishikawa M."/>
            <person name="Iwata M."/>
            <person name="Karol K.G."/>
            <person name="Koehler B."/>
            <person name="Kolukisaoglu U."/>
            <person name="Kubo M."/>
            <person name="Kurata T."/>
            <person name="Lalonde S."/>
            <person name="Li K."/>
            <person name="Li Y."/>
            <person name="Litt A."/>
            <person name="Lyons E."/>
            <person name="Manning G."/>
            <person name="Maruyama T."/>
            <person name="Michael T.P."/>
            <person name="Mikami K."/>
            <person name="Miyazaki S."/>
            <person name="Morinaga S."/>
            <person name="Murata T."/>
            <person name="Mueller-Roeber B."/>
            <person name="Nelson D.R."/>
            <person name="Obara M."/>
            <person name="Oguri Y."/>
            <person name="Olmstead R.G."/>
            <person name="Onodera N."/>
            <person name="Petersen B.L."/>
            <person name="Pils B."/>
            <person name="Prigge M."/>
            <person name="Rensing S.A."/>
            <person name="Riano-Pachon D.M."/>
            <person name="Roberts A.W."/>
            <person name="Sato Y."/>
            <person name="Scheller H.V."/>
            <person name="Schulz B."/>
            <person name="Schulz C."/>
            <person name="Shakirov E.V."/>
            <person name="Shibagaki N."/>
            <person name="Shinohara N."/>
            <person name="Shippen D.E."/>
            <person name="Soerensen I."/>
            <person name="Sotooka R."/>
            <person name="Sugimoto N."/>
            <person name="Sugita M."/>
            <person name="Sumikawa N."/>
            <person name="Tanurdzic M."/>
            <person name="Theissen G."/>
            <person name="Ulvskov P."/>
            <person name="Wakazuki S."/>
            <person name="Weng J.K."/>
            <person name="Willats W.W."/>
            <person name="Wipf D."/>
            <person name="Wolf P.G."/>
            <person name="Yang L."/>
            <person name="Zimmer A.D."/>
            <person name="Zhu Q."/>
            <person name="Mitros T."/>
            <person name="Hellsten U."/>
            <person name="Loque D."/>
            <person name="Otillar R."/>
            <person name="Salamov A."/>
            <person name="Schmutz J."/>
            <person name="Shapiro H."/>
            <person name="Lindquist E."/>
            <person name="Lucas S."/>
            <person name="Rokhsar D."/>
            <person name="Grigoriev I.V."/>
        </authorList>
    </citation>
    <scope>NUCLEOTIDE SEQUENCE [LARGE SCALE GENOMIC DNA]</scope>
</reference>
<name>D8QQD1_SELML</name>
<dbReference type="Gramene" id="EFJ38436">
    <property type="protein sequence ID" value="EFJ38436"/>
    <property type="gene ID" value="SELMODRAFT_402352"/>
</dbReference>
<dbReference type="Proteomes" id="UP000001514">
    <property type="component" value="Unassembled WGS sequence"/>
</dbReference>
<dbReference type="InParanoid" id="D8QQD1"/>
<organism evidence="2">
    <name type="scientific">Selaginella moellendorffii</name>
    <name type="common">Spikemoss</name>
    <dbReference type="NCBI Taxonomy" id="88036"/>
    <lineage>
        <taxon>Eukaryota</taxon>
        <taxon>Viridiplantae</taxon>
        <taxon>Streptophyta</taxon>
        <taxon>Embryophyta</taxon>
        <taxon>Tracheophyta</taxon>
        <taxon>Lycopodiopsida</taxon>
        <taxon>Selaginellales</taxon>
        <taxon>Selaginellaceae</taxon>
        <taxon>Selaginella</taxon>
    </lineage>
</organism>
<sequence>MSILQHQVLVCHFVKGGQSPLHGMCKIPGWHFVEDSRGFVQEAALRISTHGIYIIKKASGFLRALALGVGEEQRFDDKIMLWHLIEEEELQVFQETAVDVAGEDCSLLISKIAAYNELNTSMQLTSKEIVMNALTQIRSGQFTRLERRALLFQGIKAIFEVIIEWLCGGERIKSNLPIGEGWKCFPIAVRAGKPLEALASVRDLSGRTSRSCCCQPQGVGACL</sequence>
<accession>D8QQD1</accession>
<proteinExistence type="predicted"/>
<dbReference type="EMBL" id="GL377565">
    <property type="protein sequence ID" value="EFJ38436.1"/>
    <property type="molecule type" value="Genomic_DNA"/>
</dbReference>
<dbReference type="AlphaFoldDB" id="D8QQD1"/>
<evidence type="ECO:0000313" key="1">
    <source>
        <dbReference type="EMBL" id="EFJ38436.1"/>
    </source>
</evidence>
<keyword evidence="2" id="KW-1185">Reference proteome</keyword>
<dbReference type="HOGENOM" id="CLU_1241910_0_0_1"/>